<keyword evidence="8" id="KW-1185">Reference proteome</keyword>
<evidence type="ECO:0000313" key="7">
    <source>
        <dbReference type="EMBL" id="RZC47206.1"/>
    </source>
</evidence>
<evidence type="ECO:0000256" key="3">
    <source>
        <dbReference type="ARBA" id="ARBA00023110"/>
    </source>
</evidence>
<name>A0A4Y7IGL3_PAPSO</name>
<dbReference type="PANTHER" id="PTHR10516">
    <property type="entry name" value="PEPTIDYL-PROLYL CIS-TRANS ISOMERASE"/>
    <property type="match status" value="1"/>
</dbReference>
<feature type="domain" description="PPIase FKBP-type" evidence="6">
    <location>
        <begin position="80"/>
        <end position="180"/>
    </location>
</feature>
<protein>
    <recommendedName>
        <fullName evidence="2 5">peptidylprolyl isomerase</fullName>
        <ecNumber evidence="2 5">5.2.1.8</ecNumber>
    </recommendedName>
</protein>
<dbReference type="Pfam" id="PF00254">
    <property type="entry name" value="FKBP_C"/>
    <property type="match status" value="1"/>
</dbReference>
<evidence type="ECO:0000256" key="4">
    <source>
        <dbReference type="ARBA" id="ARBA00023235"/>
    </source>
</evidence>
<dbReference type="InterPro" id="IPR050689">
    <property type="entry name" value="FKBP-type_PPIase"/>
</dbReference>
<dbReference type="Gramene" id="RZC47206">
    <property type="protein sequence ID" value="RZC47206"/>
    <property type="gene ID" value="C5167_040168"/>
</dbReference>
<reference evidence="7 8" key="1">
    <citation type="journal article" date="2018" name="Science">
        <title>The opium poppy genome and morphinan production.</title>
        <authorList>
            <person name="Guo L."/>
            <person name="Winzer T."/>
            <person name="Yang X."/>
            <person name="Li Y."/>
            <person name="Ning Z."/>
            <person name="He Z."/>
            <person name="Teodor R."/>
            <person name="Lu Y."/>
            <person name="Bowser T.A."/>
            <person name="Graham I.A."/>
            <person name="Ye K."/>
        </authorList>
    </citation>
    <scope>NUCLEOTIDE SEQUENCE [LARGE SCALE GENOMIC DNA]</scope>
    <source>
        <strain evidence="8">cv. HN1</strain>
        <tissue evidence="7">Leaves</tissue>
    </source>
</reference>
<sequence length="528" mass="60062">MLKWLKTMEGTRQLKVDIYIETHANKDSRKASDRISEGYIAQIREQNGFDEVGSTARQMSLRVKKKLIKEGQSWDTPENGNEVEVHYTGTLLNGIQFDSNHDQGTPFKFKAWASKRLKSISCAFVDVNLLSDGGSFQGMAFRYQDSEERRKCNLTIPAELAYGEAGFPPTIPPSATLQFNWSYSWSSVKDICKDEGIAKEVLTEAETWENPKDLGEVLGMFLLVSVDVPDWVLERYFCLAPEKAVRTMKKKEKVLLTMKPHCRFSFPTRSSSVFVTFAVAFLVGEVGQSLVRRISARPRFVPPGSTVYYEVELASFVKDKESCDMSNGEKIIAASKTKEKAIRYFLIAISRAEAIRKPNTQWEEKLVATNLKWHGCKVTKSGVARVVEPLGTIKDENRVLGSDGVAGKANLVLLNSTSSRIWCGNSFITETGYHLQKQKKMVLSGRVIKSESYYEAEHTIAYKSFPRFKSEVMEKTIDIYEQERPWKMVLSRRRQYSKIDGLVRPRQSFFILAMYLYCCEITVANELN</sequence>
<dbReference type="EMBL" id="CM010715">
    <property type="protein sequence ID" value="RZC47206.1"/>
    <property type="molecule type" value="Genomic_DNA"/>
</dbReference>
<dbReference type="Proteomes" id="UP000316621">
    <property type="component" value="Chromosome 1"/>
</dbReference>
<accession>A0A4Y7IGL3</accession>
<evidence type="ECO:0000259" key="6">
    <source>
        <dbReference type="PROSITE" id="PS50059"/>
    </source>
</evidence>
<evidence type="ECO:0000256" key="5">
    <source>
        <dbReference type="PROSITE-ProRule" id="PRU00277"/>
    </source>
</evidence>
<dbReference type="EC" id="5.2.1.8" evidence="2 5"/>
<evidence type="ECO:0000313" key="8">
    <source>
        <dbReference type="Proteomes" id="UP000316621"/>
    </source>
</evidence>
<organism evidence="7 8">
    <name type="scientific">Papaver somniferum</name>
    <name type="common">Opium poppy</name>
    <dbReference type="NCBI Taxonomy" id="3469"/>
    <lineage>
        <taxon>Eukaryota</taxon>
        <taxon>Viridiplantae</taxon>
        <taxon>Streptophyta</taxon>
        <taxon>Embryophyta</taxon>
        <taxon>Tracheophyta</taxon>
        <taxon>Spermatophyta</taxon>
        <taxon>Magnoliopsida</taxon>
        <taxon>Ranunculales</taxon>
        <taxon>Papaveraceae</taxon>
        <taxon>Papaveroideae</taxon>
        <taxon>Papaver</taxon>
    </lineage>
</organism>
<dbReference type="InterPro" id="IPR001179">
    <property type="entry name" value="PPIase_FKBP_dom"/>
</dbReference>
<dbReference type="InterPro" id="IPR046357">
    <property type="entry name" value="PPIase_dom_sf"/>
</dbReference>
<gene>
    <name evidence="7" type="ORF">C5167_040168</name>
</gene>
<dbReference type="SUPFAM" id="SSF54534">
    <property type="entry name" value="FKBP-like"/>
    <property type="match status" value="2"/>
</dbReference>
<dbReference type="AlphaFoldDB" id="A0A4Y7IGL3"/>
<dbReference type="Gene3D" id="3.10.50.40">
    <property type="match status" value="2"/>
</dbReference>
<keyword evidence="3 5" id="KW-0697">Rotamase</keyword>
<dbReference type="GO" id="GO:0003755">
    <property type="term" value="F:peptidyl-prolyl cis-trans isomerase activity"/>
    <property type="evidence" value="ECO:0007669"/>
    <property type="project" value="UniProtKB-KW"/>
</dbReference>
<dbReference type="PROSITE" id="PS50059">
    <property type="entry name" value="FKBP_PPIASE"/>
    <property type="match status" value="1"/>
</dbReference>
<keyword evidence="4 5" id="KW-0413">Isomerase</keyword>
<dbReference type="STRING" id="3469.A0A4Y7IGL3"/>
<proteinExistence type="predicted"/>
<evidence type="ECO:0000256" key="1">
    <source>
        <dbReference type="ARBA" id="ARBA00000971"/>
    </source>
</evidence>
<comment type="catalytic activity">
    <reaction evidence="1 5">
        <text>[protein]-peptidylproline (omega=180) = [protein]-peptidylproline (omega=0)</text>
        <dbReference type="Rhea" id="RHEA:16237"/>
        <dbReference type="Rhea" id="RHEA-COMP:10747"/>
        <dbReference type="Rhea" id="RHEA-COMP:10748"/>
        <dbReference type="ChEBI" id="CHEBI:83833"/>
        <dbReference type="ChEBI" id="CHEBI:83834"/>
        <dbReference type="EC" id="5.2.1.8"/>
    </reaction>
</comment>
<dbReference type="GO" id="GO:0005737">
    <property type="term" value="C:cytoplasm"/>
    <property type="evidence" value="ECO:0007669"/>
    <property type="project" value="TreeGrafter"/>
</dbReference>
<evidence type="ECO:0000256" key="2">
    <source>
        <dbReference type="ARBA" id="ARBA00013194"/>
    </source>
</evidence>
<dbReference type="PANTHER" id="PTHR10516:SF443">
    <property type="entry name" value="FK506-BINDING PROTEIN 59-RELATED"/>
    <property type="match status" value="1"/>
</dbReference>